<dbReference type="PRINTS" id="PR00935">
    <property type="entry name" value="BAND41"/>
</dbReference>
<dbReference type="SUPFAM" id="SSF53098">
    <property type="entry name" value="Ribonuclease H-like"/>
    <property type="match status" value="1"/>
</dbReference>
<reference evidence="6" key="1">
    <citation type="submission" date="2025-05" db="UniProtKB">
        <authorList>
            <consortium name="RefSeq"/>
        </authorList>
    </citation>
    <scope>NUCLEOTIDE SEQUENCE [LARGE SCALE GENOMIC DNA]</scope>
</reference>
<evidence type="ECO:0000259" key="4">
    <source>
        <dbReference type="PROSITE" id="PS50057"/>
    </source>
</evidence>
<keyword evidence="2" id="KW-0965">Cell junction</keyword>
<keyword evidence="6" id="KW-1185">Reference proteome</keyword>
<feature type="domain" description="FERM" evidence="4">
    <location>
        <begin position="11"/>
        <end position="296"/>
    </location>
</feature>
<dbReference type="Pfam" id="PF09379">
    <property type="entry name" value="FERM_N"/>
    <property type="match status" value="1"/>
</dbReference>
<dbReference type="InterPro" id="IPR011993">
    <property type="entry name" value="PH-like_dom_sf"/>
</dbReference>
<dbReference type="RefSeq" id="XP_049318559.1">
    <property type="nucleotide sequence ID" value="XM_049462602.1"/>
</dbReference>
<dbReference type="GeneID" id="105233578"/>
<dbReference type="Pfam" id="PF09380">
    <property type="entry name" value="FERM_C"/>
    <property type="match status" value="1"/>
</dbReference>
<dbReference type="PANTHER" id="PTHR23280">
    <property type="entry name" value="4.1 G PROTEIN"/>
    <property type="match status" value="1"/>
</dbReference>
<dbReference type="SUPFAM" id="SSF54236">
    <property type="entry name" value="Ubiquitin-like"/>
    <property type="match status" value="1"/>
</dbReference>
<dbReference type="InterPro" id="IPR001584">
    <property type="entry name" value="Integrase_cat-core"/>
</dbReference>
<dbReference type="PROSITE" id="PS50057">
    <property type="entry name" value="FERM_3"/>
    <property type="match status" value="1"/>
</dbReference>
<protein>
    <submittedName>
        <fullName evidence="7">FERM domain-containing protein 3 isoform X5</fullName>
    </submittedName>
</protein>
<reference evidence="7" key="2">
    <citation type="submission" date="2025-08" db="UniProtKB">
        <authorList>
            <consortium name="RefSeq"/>
        </authorList>
    </citation>
    <scope>IDENTIFICATION</scope>
    <source>
        <tissue evidence="7">Adult</tissue>
    </source>
</reference>
<dbReference type="PRINTS" id="PR00661">
    <property type="entry name" value="ERMFAMILY"/>
</dbReference>
<evidence type="ECO:0000256" key="1">
    <source>
        <dbReference type="ARBA" id="ARBA00004536"/>
    </source>
</evidence>
<gene>
    <name evidence="7" type="primary">LOC105233578</name>
</gene>
<proteinExistence type="predicted"/>
<dbReference type="Proteomes" id="UP001652620">
    <property type="component" value="Chromosome 1"/>
</dbReference>
<dbReference type="InterPro" id="IPR019748">
    <property type="entry name" value="FERM_central"/>
</dbReference>
<comment type="subcellular location">
    <subcellularLocation>
        <location evidence="1">Cell junction</location>
        <location evidence="1">Adherens junction</location>
    </subcellularLocation>
    <subcellularLocation>
        <location evidence="3">Cell projection</location>
        <location evidence="3">Rhabdomere</location>
    </subcellularLocation>
</comment>
<dbReference type="InterPro" id="IPR000798">
    <property type="entry name" value="Ez/rad/moesin-like"/>
</dbReference>
<dbReference type="SMART" id="SM01196">
    <property type="entry name" value="FERM_C"/>
    <property type="match status" value="1"/>
</dbReference>
<evidence type="ECO:0000256" key="3">
    <source>
        <dbReference type="ARBA" id="ARBA00043944"/>
    </source>
</evidence>
<dbReference type="InterPro" id="IPR012337">
    <property type="entry name" value="RNaseH-like_sf"/>
</dbReference>
<dbReference type="Gene3D" id="2.30.29.30">
    <property type="entry name" value="Pleckstrin-homology domain (PH domain)/Phosphotyrosine-binding domain (PTB)"/>
    <property type="match status" value="1"/>
</dbReference>
<dbReference type="SMART" id="SM00295">
    <property type="entry name" value="B41"/>
    <property type="match status" value="1"/>
</dbReference>
<dbReference type="InterPro" id="IPR018980">
    <property type="entry name" value="FERM_PH-like_C"/>
</dbReference>
<feature type="domain" description="Integrase catalytic" evidence="5">
    <location>
        <begin position="290"/>
        <end position="395"/>
    </location>
</feature>
<sequence length="395" mass="45701">MFKKKTEVVVHKCIVRLFEDFNAVEYEFLDTHKGSYLMDRLCQRLEIKEKDYFGLRFVDNTKQRQWLDLGKLIIKQCKDIHHLIFSFRVKFYPADPFHLSLNVRVLLYKQLKRDLNHGRIYCSSNEIVTLGALIVQEQFSDYDENIHTGDYLANLRLSARQTDAIEKKIIKKHRERTPGQDPIIVIDEFLRITRNLETYGTEPHYVKDHQGVQMYIGINFSGISAFISGKRTQHFLWNEIRKLNFEGKMFIAHIGYMDTSREVKKYTIGFKCASGAACRYLWRCAIEHMLFFTFIGRRGIPTKIFSDNATNFVGADRKLSELKEAFLAMGPELKRFAADEGCSFIFIAPRAPHFGGLWEAAVKSAKHHIVRVTGSALLTAEELATVLAEVEAILN</sequence>
<dbReference type="PROSITE" id="PS50994">
    <property type="entry name" value="INTEGRASE"/>
    <property type="match status" value="1"/>
</dbReference>
<evidence type="ECO:0000256" key="2">
    <source>
        <dbReference type="ARBA" id="ARBA00022949"/>
    </source>
</evidence>
<dbReference type="SUPFAM" id="SSF47031">
    <property type="entry name" value="Second domain of FERM"/>
    <property type="match status" value="1"/>
</dbReference>
<accession>A0ABM3KAQ1</accession>
<dbReference type="PANTHER" id="PTHR23280:SF32">
    <property type="entry name" value="FI22325P1"/>
    <property type="match status" value="1"/>
</dbReference>
<dbReference type="Pfam" id="PF00373">
    <property type="entry name" value="FERM_M"/>
    <property type="match status" value="1"/>
</dbReference>
<dbReference type="InterPro" id="IPR019749">
    <property type="entry name" value="Band_41_domain"/>
</dbReference>
<dbReference type="InterPro" id="IPR014352">
    <property type="entry name" value="FERM/acyl-CoA-bd_prot_sf"/>
</dbReference>
<dbReference type="InterPro" id="IPR000299">
    <property type="entry name" value="FERM_domain"/>
</dbReference>
<dbReference type="SUPFAM" id="SSF50729">
    <property type="entry name" value="PH domain-like"/>
    <property type="match status" value="1"/>
</dbReference>
<evidence type="ECO:0000313" key="7">
    <source>
        <dbReference type="RefSeq" id="XP_049318559.1"/>
    </source>
</evidence>
<evidence type="ECO:0000313" key="6">
    <source>
        <dbReference type="Proteomes" id="UP001652620"/>
    </source>
</evidence>
<dbReference type="InterPro" id="IPR029071">
    <property type="entry name" value="Ubiquitin-like_domsf"/>
</dbReference>
<name>A0ABM3KAQ1_BACDO</name>
<dbReference type="Gene3D" id="3.10.20.90">
    <property type="entry name" value="Phosphatidylinositol 3-kinase Catalytic Subunit, Chain A, domain 1"/>
    <property type="match status" value="1"/>
</dbReference>
<dbReference type="InterPro" id="IPR035963">
    <property type="entry name" value="FERM_2"/>
</dbReference>
<evidence type="ECO:0000259" key="5">
    <source>
        <dbReference type="PROSITE" id="PS50994"/>
    </source>
</evidence>
<dbReference type="CDD" id="cd14473">
    <property type="entry name" value="FERM_B-lobe"/>
    <property type="match status" value="1"/>
</dbReference>
<organism evidence="6 7">
    <name type="scientific">Bactrocera dorsalis</name>
    <name type="common">Oriental fruit fly</name>
    <name type="synonym">Dacus dorsalis</name>
    <dbReference type="NCBI Taxonomy" id="27457"/>
    <lineage>
        <taxon>Eukaryota</taxon>
        <taxon>Metazoa</taxon>
        <taxon>Ecdysozoa</taxon>
        <taxon>Arthropoda</taxon>
        <taxon>Hexapoda</taxon>
        <taxon>Insecta</taxon>
        <taxon>Pterygota</taxon>
        <taxon>Neoptera</taxon>
        <taxon>Endopterygota</taxon>
        <taxon>Diptera</taxon>
        <taxon>Brachycera</taxon>
        <taxon>Muscomorpha</taxon>
        <taxon>Tephritoidea</taxon>
        <taxon>Tephritidae</taxon>
        <taxon>Bactrocera</taxon>
        <taxon>Bactrocera</taxon>
    </lineage>
</organism>
<dbReference type="Gene3D" id="1.20.80.10">
    <property type="match status" value="1"/>
</dbReference>
<dbReference type="InterPro" id="IPR018979">
    <property type="entry name" value="FERM_N"/>
</dbReference>